<dbReference type="AlphaFoldDB" id="A0A1Y2A0D5"/>
<evidence type="ECO:0008006" key="4">
    <source>
        <dbReference type="Google" id="ProtNLM"/>
    </source>
</evidence>
<dbReference type="GO" id="GO:0016491">
    <property type="term" value="F:oxidoreductase activity"/>
    <property type="evidence" value="ECO:0007669"/>
    <property type="project" value="TreeGrafter"/>
</dbReference>
<dbReference type="InterPro" id="IPR036291">
    <property type="entry name" value="NAD(P)-bd_dom_sf"/>
</dbReference>
<dbReference type="EMBL" id="MCFA01000021">
    <property type="protein sequence ID" value="ORY15981.1"/>
    <property type="molecule type" value="Genomic_DNA"/>
</dbReference>
<protein>
    <recommendedName>
        <fullName evidence="4">NAD(P)-binding protein</fullName>
    </recommendedName>
</protein>
<reference evidence="2 3" key="1">
    <citation type="submission" date="2016-07" db="EMBL/GenBank/DDBJ databases">
        <title>Pervasive Adenine N6-methylation of Active Genes in Fungi.</title>
        <authorList>
            <consortium name="DOE Joint Genome Institute"/>
            <person name="Mondo S.J."/>
            <person name="Dannebaum R.O."/>
            <person name="Kuo R.C."/>
            <person name="Labutti K."/>
            <person name="Haridas S."/>
            <person name="Kuo A."/>
            <person name="Salamov A."/>
            <person name="Ahrendt S.R."/>
            <person name="Lipzen A."/>
            <person name="Sullivan W."/>
            <person name="Andreopoulos W.B."/>
            <person name="Clum A."/>
            <person name="Lindquist E."/>
            <person name="Daum C."/>
            <person name="Ramamoorthy G.K."/>
            <person name="Gryganskyi A."/>
            <person name="Culley D."/>
            <person name="Magnuson J.K."/>
            <person name="James T.Y."/>
            <person name="O'Malley M.A."/>
            <person name="Stajich J.E."/>
            <person name="Spatafora J.W."/>
            <person name="Visel A."/>
            <person name="Grigoriev I.V."/>
        </authorList>
    </citation>
    <scope>NUCLEOTIDE SEQUENCE [LARGE SCALE GENOMIC DNA]</scope>
    <source>
        <strain evidence="2 3">CBS 115471</strain>
    </source>
</reference>
<dbReference type="PANTHER" id="PTHR43544">
    <property type="entry name" value="SHORT-CHAIN DEHYDROGENASE/REDUCTASE"/>
    <property type="match status" value="1"/>
</dbReference>
<name>A0A1Y2A0D5_9PLEO</name>
<evidence type="ECO:0000256" key="1">
    <source>
        <dbReference type="ARBA" id="ARBA00006484"/>
    </source>
</evidence>
<proteinExistence type="inferred from homology"/>
<dbReference type="GO" id="GO:0005737">
    <property type="term" value="C:cytoplasm"/>
    <property type="evidence" value="ECO:0007669"/>
    <property type="project" value="TreeGrafter"/>
</dbReference>
<evidence type="ECO:0000313" key="3">
    <source>
        <dbReference type="Proteomes" id="UP000193144"/>
    </source>
</evidence>
<dbReference type="PANTHER" id="PTHR43544:SF2">
    <property type="entry name" value="OXIDOREDUCTASE"/>
    <property type="match status" value="1"/>
</dbReference>
<accession>A0A1Y2A0D5</accession>
<dbReference type="OrthoDB" id="191139at2759"/>
<organism evidence="2 3">
    <name type="scientific">Clohesyomyces aquaticus</name>
    <dbReference type="NCBI Taxonomy" id="1231657"/>
    <lineage>
        <taxon>Eukaryota</taxon>
        <taxon>Fungi</taxon>
        <taxon>Dikarya</taxon>
        <taxon>Ascomycota</taxon>
        <taxon>Pezizomycotina</taxon>
        <taxon>Dothideomycetes</taxon>
        <taxon>Pleosporomycetidae</taxon>
        <taxon>Pleosporales</taxon>
        <taxon>Lindgomycetaceae</taxon>
        <taxon>Clohesyomyces</taxon>
    </lineage>
</organism>
<dbReference type="Gene3D" id="3.40.50.720">
    <property type="entry name" value="NAD(P)-binding Rossmann-like Domain"/>
    <property type="match status" value="2"/>
</dbReference>
<dbReference type="Proteomes" id="UP000193144">
    <property type="component" value="Unassembled WGS sequence"/>
</dbReference>
<keyword evidence="3" id="KW-1185">Reference proteome</keyword>
<sequence length="469" mass="51284">MYENILAKIRRHLKDQGLSKTIYDDLNKKNRAQERLPPPIPHKRLCYICRLSLTNPHPSTPALCLPCGIFNHSSSLLSTPAHLSLPPTFTALVTGARVNLGFHTALRLLRCGARVIATSRYPRDAVTRYLAKKDSGEWRDRLRVVGADFRCARDAFQLVGETKGCLRGWADGEGGKGGEGRLCLLINNAAQTLTDSVVVEERAVLREKTLKDLVEGESSERSILIESTYTARVRGRPLPITLQDGRNSKSEISWEWEGVNGVTETEAPPEFHLTEIVNGPSAALSGSTNSGSSWTQSLSSIPYTDIISAHSINTFVPLILIRELLPLMGVPSYSLPPSLSTRPHGYILNISSREGISESRLSSTAKSGKHVHTNMSKAALNMITETEAAVAWKGRRVAMNTVDPGYMSAAPEFEDAWGGVRPIGWEDGAGRVLWSVAVGEQEGWAVWGRFLKHYGAIGRGDGGDLVVLK</sequence>
<dbReference type="SUPFAM" id="SSF51735">
    <property type="entry name" value="NAD(P)-binding Rossmann-fold domains"/>
    <property type="match status" value="1"/>
</dbReference>
<evidence type="ECO:0000313" key="2">
    <source>
        <dbReference type="EMBL" id="ORY15981.1"/>
    </source>
</evidence>
<comment type="similarity">
    <text evidence="1">Belongs to the short-chain dehydrogenases/reductases (SDR) family.</text>
</comment>
<dbReference type="InterPro" id="IPR051468">
    <property type="entry name" value="Fungal_SecMetab_SDRs"/>
</dbReference>
<gene>
    <name evidence="2" type="ORF">BCR34DRAFT_622577</name>
</gene>
<dbReference type="STRING" id="1231657.A0A1Y2A0D5"/>
<comment type="caution">
    <text evidence="2">The sequence shown here is derived from an EMBL/GenBank/DDBJ whole genome shotgun (WGS) entry which is preliminary data.</text>
</comment>